<evidence type="ECO:0000256" key="7">
    <source>
        <dbReference type="ARBA" id="ARBA00024701"/>
    </source>
</evidence>
<dbReference type="AlphaFoldDB" id="A0A371ASH3"/>
<evidence type="ECO:0000256" key="2">
    <source>
        <dbReference type="ARBA" id="ARBA00021245"/>
    </source>
</evidence>
<dbReference type="Gene3D" id="1.10.10.10">
    <property type="entry name" value="Winged helix-like DNA-binding domain superfamily/Winged helix DNA-binding domain"/>
    <property type="match status" value="1"/>
</dbReference>
<dbReference type="SUPFAM" id="SSF46894">
    <property type="entry name" value="C-terminal effector domain of the bipartite response regulators"/>
    <property type="match status" value="1"/>
</dbReference>
<dbReference type="GO" id="GO:0016987">
    <property type="term" value="F:sigma factor activity"/>
    <property type="evidence" value="ECO:0007669"/>
    <property type="project" value="UniProtKB-KW"/>
</dbReference>
<name>A0A371ASH3_9FIRM</name>
<reference evidence="9 10" key="1">
    <citation type="submission" date="2018-07" db="EMBL/GenBank/DDBJ databases">
        <title>Anaerosacharophilus polymeroproducens gen. nov. sp. nov., an anaerobic bacterium isolated from salt field.</title>
        <authorList>
            <person name="Kim W."/>
            <person name="Yang S.-H."/>
            <person name="Oh J."/>
            <person name="Lee J.-H."/>
            <person name="Kwon K.K."/>
        </authorList>
    </citation>
    <scope>NUCLEOTIDE SEQUENCE [LARGE SCALE GENOMIC DNA]</scope>
    <source>
        <strain evidence="9 10">MCWD5</strain>
    </source>
</reference>
<dbReference type="Pfam" id="PF04542">
    <property type="entry name" value="Sigma70_r2"/>
    <property type="match status" value="1"/>
</dbReference>
<evidence type="ECO:0000256" key="5">
    <source>
        <dbReference type="ARBA" id="ARBA00023125"/>
    </source>
</evidence>
<dbReference type="OrthoDB" id="9783788at2"/>
<dbReference type="InterPro" id="IPR007627">
    <property type="entry name" value="RNA_pol_sigma70_r2"/>
</dbReference>
<dbReference type="InterPro" id="IPR000943">
    <property type="entry name" value="RNA_pol_sigma70"/>
</dbReference>
<dbReference type="InterPro" id="IPR014284">
    <property type="entry name" value="RNA_pol_sigma-70_dom"/>
</dbReference>
<keyword evidence="6" id="KW-0804">Transcription</keyword>
<dbReference type="PIRSF" id="PIRSF002939">
    <property type="entry name" value="RNA_polymerase_sigma-H_factor"/>
    <property type="match status" value="1"/>
</dbReference>
<comment type="function">
    <text evidence="7">Sigma factors are initiation factors that promote the attachment of RNA polymerase to specific initiation sites and are then released. Sigma-S contributes to the protection against external stress, thus playing a role in cellular fitness and survival.</text>
</comment>
<dbReference type="InterPro" id="IPR016032">
    <property type="entry name" value="Sig_transdc_resp-reg_C-effctor"/>
</dbReference>
<dbReference type="InterPro" id="IPR013325">
    <property type="entry name" value="RNA_pol_sigma_r2"/>
</dbReference>
<evidence type="ECO:0000256" key="6">
    <source>
        <dbReference type="ARBA" id="ARBA00023163"/>
    </source>
</evidence>
<dbReference type="NCBIfam" id="NF006148">
    <property type="entry name" value="PRK08295.1-5"/>
    <property type="match status" value="1"/>
</dbReference>
<dbReference type="GO" id="GO:0003677">
    <property type="term" value="F:DNA binding"/>
    <property type="evidence" value="ECO:0007669"/>
    <property type="project" value="UniProtKB-KW"/>
</dbReference>
<dbReference type="Gene3D" id="1.20.120.1810">
    <property type="match status" value="1"/>
</dbReference>
<dbReference type="NCBIfam" id="TIGR02937">
    <property type="entry name" value="sigma70-ECF"/>
    <property type="match status" value="1"/>
</dbReference>
<organism evidence="9 10">
    <name type="scientific">Anaerosacchariphilus polymeriproducens</name>
    <dbReference type="NCBI Taxonomy" id="1812858"/>
    <lineage>
        <taxon>Bacteria</taxon>
        <taxon>Bacillati</taxon>
        <taxon>Bacillota</taxon>
        <taxon>Clostridia</taxon>
        <taxon>Lachnospirales</taxon>
        <taxon>Lachnospiraceae</taxon>
        <taxon>Anaerosacchariphilus</taxon>
    </lineage>
</organism>
<dbReference type="InterPro" id="IPR016371">
    <property type="entry name" value="RNA_pol_sigma-H_factor"/>
</dbReference>
<feature type="domain" description="RNA polymerase sigma-70" evidence="8">
    <location>
        <begin position="51"/>
        <end position="64"/>
    </location>
</feature>
<comment type="caution">
    <text evidence="9">The sequence shown here is derived from an EMBL/GenBank/DDBJ whole genome shotgun (WGS) entry which is preliminary data.</text>
</comment>
<accession>A0A371ASH3</accession>
<proteinExistence type="inferred from homology"/>
<dbReference type="PANTHER" id="PTHR30385">
    <property type="entry name" value="SIGMA FACTOR F FLAGELLAR"/>
    <property type="match status" value="1"/>
</dbReference>
<comment type="similarity">
    <text evidence="1">Belongs to the sigma-70 factor family.</text>
</comment>
<dbReference type="Proteomes" id="UP000255036">
    <property type="component" value="Unassembled WGS sequence"/>
</dbReference>
<sequence>MNRYENMTDEQLIDMLRAGQEEITDYIMNKYKNLVRKKAKAMYLIGGESDDLIQEGMIGLFKAIRDYKIEKEASFFSFAELCISRQLYSAVQASNRLKHIPLNSYVSLYLDVNHSTEEETPLLEVLQSLTEKSPEEKFIDQENVSNIEKQLEKNLSKFENEVLKLYITGLGYIQIAEILDKPAKSVDNALQRIKNKLSSILL</sequence>
<dbReference type="InterPro" id="IPR036388">
    <property type="entry name" value="WH-like_DNA-bd_sf"/>
</dbReference>
<keyword evidence="3" id="KW-0805">Transcription regulation</keyword>
<dbReference type="EMBL" id="QRCT01000049">
    <property type="protein sequence ID" value="RDU22515.1"/>
    <property type="molecule type" value="Genomic_DNA"/>
</dbReference>
<evidence type="ECO:0000256" key="3">
    <source>
        <dbReference type="ARBA" id="ARBA00023015"/>
    </source>
</evidence>
<evidence type="ECO:0000313" key="10">
    <source>
        <dbReference type="Proteomes" id="UP000255036"/>
    </source>
</evidence>
<gene>
    <name evidence="9" type="ORF">DWV06_14615</name>
</gene>
<evidence type="ECO:0000313" key="9">
    <source>
        <dbReference type="EMBL" id="RDU22515.1"/>
    </source>
</evidence>
<dbReference type="PANTHER" id="PTHR30385:SF1">
    <property type="entry name" value="RNA POLYMERASE SIGMA-H FACTOR"/>
    <property type="match status" value="1"/>
</dbReference>
<dbReference type="PROSITE" id="PS00715">
    <property type="entry name" value="SIGMA70_1"/>
    <property type="match status" value="1"/>
</dbReference>
<keyword evidence="4" id="KW-0731">Sigma factor</keyword>
<dbReference type="SUPFAM" id="SSF88946">
    <property type="entry name" value="Sigma2 domain of RNA polymerase sigma factors"/>
    <property type="match status" value="1"/>
</dbReference>
<keyword evidence="10" id="KW-1185">Reference proteome</keyword>
<evidence type="ECO:0000256" key="1">
    <source>
        <dbReference type="ARBA" id="ARBA00007788"/>
    </source>
</evidence>
<evidence type="ECO:0000256" key="4">
    <source>
        <dbReference type="ARBA" id="ARBA00023082"/>
    </source>
</evidence>
<dbReference type="RefSeq" id="WP_115482925.1">
    <property type="nucleotide sequence ID" value="NZ_QRCT01000049.1"/>
</dbReference>
<evidence type="ECO:0000259" key="8">
    <source>
        <dbReference type="PROSITE" id="PS00715"/>
    </source>
</evidence>
<keyword evidence="5" id="KW-0238">DNA-binding</keyword>
<dbReference type="GO" id="GO:0006352">
    <property type="term" value="P:DNA-templated transcription initiation"/>
    <property type="evidence" value="ECO:0007669"/>
    <property type="project" value="InterPro"/>
</dbReference>
<protein>
    <recommendedName>
        <fullName evidence="2">RNA polymerase sigma factor SigS</fullName>
    </recommendedName>
</protein>